<keyword evidence="3" id="KW-1185">Reference proteome</keyword>
<accession>A0ABV0P9M3</accession>
<feature type="compositionally biased region" description="Low complexity" evidence="1">
    <location>
        <begin position="79"/>
        <end position="91"/>
    </location>
</feature>
<feature type="region of interest" description="Disordered" evidence="1">
    <location>
        <begin position="40"/>
        <end position="118"/>
    </location>
</feature>
<protein>
    <submittedName>
        <fullName evidence="2">Uncharacterized protein</fullName>
    </submittedName>
</protein>
<gene>
    <name evidence="2" type="ORF">GOODEAATRI_032631</name>
</gene>
<proteinExistence type="predicted"/>
<dbReference type="EMBL" id="JAHRIO010066182">
    <property type="protein sequence ID" value="MEQ2180145.1"/>
    <property type="molecule type" value="Genomic_DNA"/>
</dbReference>
<comment type="caution">
    <text evidence="2">The sequence shown here is derived from an EMBL/GenBank/DDBJ whole genome shotgun (WGS) entry which is preliminary data.</text>
</comment>
<evidence type="ECO:0000313" key="3">
    <source>
        <dbReference type="Proteomes" id="UP001476798"/>
    </source>
</evidence>
<dbReference type="Proteomes" id="UP001476798">
    <property type="component" value="Unassembled WGS sequence"/>
</dbReference>
<feature type="compositionally biased region" description="Basic residues" evidence="1">
    <location>
        <begin position="106"/>
        <end position="116"/>
    </location>
</feature>
<reference evidence="2 3" key="1">
    <citation type="submission" date="2021-06" db="EMBL/GenBank/DDBJ databases">
        <authorList>
            <person name="Palmer J.M."/>
        </authorList>
    </citation>
    <scope>NUCLEOTIDE SEQUENCE [LARGE SCALE GENOMIC DNA]</scope>
    <source>
        <strain evidence="2 3">GA_2019</strain>
        <tissue evidence="2">Muscle</tissue>
    </source>
</reference>
<evidence type="ECO:0000256" key="1">
    <source>
        <dbReference type="SAM" id="MobiDB-lite"/>
    </source>
</evidence>
<feature type="non-terminal residue" evidence="2">
    <location>
        <position position="1"/>
    </location>
</feature>
<organism evidence="2 3">
    <name type="scientific">Goodea atripinnis</name>
    <dbReference type="NCBI Taxonomy" id="208336"/>
    <lineage>
        <taxon>Eukaryota</taxon>
        <taxon>Metazoa</taxon>
        <taxon>Chordata</taxon>
        <taxon>Craniata</taxon>
        <taxon>Vertebrata</taxon>
        <taxon>Euteleostomi</taxon>
        <taxon>Actinopterygii</taxon>
        <taxon>Neopterygii</taxon>
        <taxon>Teleostei</taxon>
        <taxon>Neoteleostei</taxon>
        <taxon>Acanthomorphata</taxon>
        <taxon>Ovalentaria</taxon>
        <taxon>Atherinomorphae</taxon>
        <taxon>Cyprinodontiformes</taxon>
        <taxon>Goodeidae</taxon>
        <taxon>Goodea</taxon>
    </lineage>
</organism>
<sequence>SPRGTSPQHWPAPAERISPMAVRRDPLWIGQEGLEAKVARDSGRELYSDPSPGPRRFLGPWTECSLRPLSPSPGGGTGPPRSRCGCRPGRTVLSAPQLRPAARARSGPRKRRKGQWRCRLPTRPVLKHGPRSLTRTRVRGLEETPWRNESEGRHAPVRWDPGPPVAWAHHRPVSPAPSGRWSMSVCDRTRKMVNYASHTPTVGWECARTPTPA</sequence>
<evidence type="ECO:0000313" key="2">
    <source>
        <dbReference type="EMBL" id="MEQ2180145.1"/>
    </source>
</evidence>
<name>A0ABV0P9M3_9TELE</name>